<protein>
    <submittedName>
        <fullName evidence="1">Uncharacterized protein</fullName>
    </submittedName>
</protein>
<comment type="caution">
    <text evidence="1">The sequence shown here is derived from an EMBL/GenBank/DDBJ whole genome shotgun (WGS) entry which is preliminary data.</text>
</comment>
<dbReference type="Gramene" id="KVH97307">
    <property type="protein sequence ID" value="KVH97307"/>
    <property type="gene ID" value="Ccrd_000600"/>
</dbReference>
<reference evidence="1 2" key="1">
    <citation type="journal article" date="2016" name="Sci. Rep.">
        <title>The genome sequence of the outbreeding globe artichoke constructed de novo incorporating a phase-aware low-pass sequencing strategy of F1 progeny.</title>
        <authorList>
            <person name="Scaglione D."/>
            <person name="Reyes-Chin-Wo S."/>
            <person name="Acquadro A."/>
            <person name="Froenicke L."/>
            <person name="Portis E."/>
            <person name="Beitel C."/>
            <person name="Tirone M."/>
            <person name="Mauro R."/>
            <person name="Lo Monaco A."/>
            <person name="Mauromicale G."/>
            <person name="Faccioli P."/>
            <person name="Cattivelli L."/>
            <person name="Rieseberg L."/>
            <person name="Michelmore R."/>
            <person name="Lanteri S."/>
        </authorList>
    </citation>
    <scope>NUCLEOTIDE SEQUENCE [LARGE SCALE GENOMIC DNA]</scope>
    <source>
        <strain evidence="1">2C</strain>
    </source>
</reference>
<proteinExistence type="predicted"/>
<evidence type="ECO:0000313" key="1">
    <source>
        <dbReference type="EMBL" id="KVH97307.1"/>
    </source>
</evidence>
<evidence type="ECO:0000313" key="2">
    <source>
        <dbReference type="Proteomes" id="UP000243975"/>
    </source>
</evidence>
<gene>
    <name evidence="1" type="ORF">Ccrd_000600</name>
</gene>
<dbReference type="Proteomes" id="UP000243975">
    <property type="component" value="Unassembled WGS sequence"/>
</dbReference>
<name>A0A103XUT4_CYNCS</name>
<accession>A0A103XUT4</accession>
<dbReference type="EMBL" id="LEKV01003840">
    <property type="protein sequence ID" value="KVH97307.1"/>
    <property type="molecule type" value="Genomic_DNA"/>
</dbReference>
<dbReference type="AlphaFoldDB" id="A0A103XUT4"/>
<organism evidence="1 2">
    <name type="scientific">Cynara cardunculus var. scolymus</name>
    <name type="common">Globe artichoke</name>
    <name type="synonym">Cynara scolymus</name>
    <dbReference type="NCBI Taxonomy" id="59895"/>
    <lineage>
        <taxon>Eukaryota</taxon>
        <taxon>Viridiplantae</taxon>
        <taxon>Streptophyta</taxon>
        <taxon>Embryophyta</taxon>
        <taxon>Tracheophyta</taxon>
        <taxon>Spermatophyta</taxon>
        <taxon>Magnoliopsida</taxon>
        <taxon>eudicotyledons</taxon>
        <taxon>Gunneridae</taxon>
        <taxon>Pentapetalae</taxon>
        <taxon>asterids</taxon>
        <taxon>campanulids</taxon>
        <taxon>Asterales</taxon>
        <taxon>Asteraceae</taxon>
        <taxon>Carduoideae</taxon>
        <taxon>Cardueae</taxon>
        <taxon>Carduinae</taxon>
        <taxon>Cynara</taxon>
    </lineage>
</organism>
<keyword evidence="2" id="KW-1185">Reference proteome</keyword>
<sequence length="77" mass="8382">MGVVVVVDDPIDDGTKMVDVARDGDGAFLFEPIFIFCVLQKLHEKGMIKANNRHHKALLFGAGFTNFDGQTAFGNPS</sequence>